<protein>
    <recommendedName>
        <fullName evidence="3">beta-N-acetylhexosaminidase</fullName>
        <ecNumber evidence="3">3.2.1.52</ecNumber>
    </recommendedName>
</protein>
<dbReference type="WBParaSite" id="SMUV_0000587801-mRNA-1">
    <property type="protein sequence ID" value="SMUV_0000587801-mRNA-1"/>
    <property type="gene ID" value="SMUV_0000587801"/>
</dbReference>
<evidence type="ECO:0000256" key="4">
    <source>
        <dbReference type="ARBA" id="ARBA00022801"/>
    </source>
</evidence>
<reference evidence="12" key="1">
    <citation type="submission" date="2017-02" db="UniProtKB">
        <authorList>
            <consortium name="WormBaseParasite"/>
        </authorList>
    </citation>
    <scope>IDENTIFICATION</scope>
</reference>
<dbReference type="InterPro" id="IPR015883">
    <property type="entry name" value="Glyco_hydro_20_cat"/>
</dbReference>
<dbReference type="Gene3D" id="3.30.379.10">
    <property type="entry name" value="Chitobiase/beta-hexosaminidase domain 2-like"/>
    <property type="match status" value="1"/>
</dbReference>
<dbReference type="AlphaFoldDB" id="A0A0N5AMR2"/>
<keyword evidence="5" id="KW-0325">Glycoprotein</keyword>
<evidence type="ECO:0000256" key="5">
    <source>
        <dbReference type="ARBA" id="ARBA00023180"/>
    </source>
</evidence>
<name>A0A0N5AMR2_9BILA</name>
<keyword evidence="4" id="KW-0378">Hydrolase</keyword>
<dbReference type="InterPro" id="IPR025705">
    <property type="entry name" value="Beta_hexosaminidase_sua/sub"/>
</dbReference>
<dbReference type="SUPFAM" id="SSF51445">
    <property type="entry name" value="(Trans)glycosidases"/>
    <property type="match status" value="1"/>
</dbReference>
<dbReference type="Proteomes" id="UP000046393">
    <property type="component" value="Unplaced"/>
</dbReference>
<feature type="signal peptide" evidence="8">
    <location>
        <begin position="1"/>
        <end position="19"/>
    </location>
</feature>
<evidence type="ECO:0000256" key="3">
    <source>
        <dbReference type="ARBA" id="ARBA00012663"/>
    </source>
</evidence>
<keyword evidence="8" id="KW-0732">Signal</keyword>
<dbReference type="EC" id="3.2.1.52" evidence="3"/>
<dbReference type="PRINTS" id="PR00738">
    <property type="entry name" value="GLHYDRLASE20"/>
</dbReference>
<dbReference type="Pfam" id="PF14845">
    <property type="entry name" value="Glycohydro_20b2"/>
    <property type="match status" value="1"/>
</dbReference>
<evidence type="ECO:0000256" key="8">
    <source>
        <dbReference type="SAM" id="SignalP"/>
    </source>
</evidence>
<evidence type="ECO:0000259" key="9">
    <source>
        <dbReference type="Pfam" id="PF00728"/>
    </source>
</evidence>
<evidence type="ECO:0000256" key="6">
    <source>
        <dbReference type="ARBA" id="ARBA00023295"/>
    </source>
</evidence>
<dbReference type="GO" id="GO:0016020">
    <property type="term" value="C:membrane"/>
    <property type="evidence" value="ECO:0007669"/>
    <property type="project" value="TreeGrafter"/>
</dbReference>
<dbReference type="STRING" id="451379.A0A0N5AMR2"/>
<evidence type="ECO:0000313" key="11">
    <source>
        <dbReference type="Proteomes" id="UP000046393"/>
    </source>
</evidence>
<dbReference type="GO" id="GO:0030203">
    <property type="term" value="P:glycosaminoglycan metabolic process"/>
    <property type="evidence" value="ECO:0007669"/>
    <property type="project" value="TreeGrafter"/>
</dbReference>
<dbReference type="Gene3D" id="3.20.20.80">
    <property type="entry name" value="Glycosidases"/>
    <property type="match status" value="1"/>
</dbReference>
<evidence type="ECO:0000256" key="7">
    <source>
        <dbReference type="PIRSR" id="PIRSR625705-1"/>
    </source>
</evidence>
<dbReference type="GO" id="GO:0004563">
    <property type="term" value="F:beta-N-acetylhexosaminidase activity"/>
    <property type="evidence" value="ECO:0007669"/>
    <property type="project" value="UniProtKB-EC"/>
</dbReference>
<evidence type="ECO:0000256" key="2">
    <source>
        <dbReference type="ARBA" id="ARBA00006285"/>
    </source>
</evidence>
<dbReference type="InterPro" id="IPR029019">
    <property type="entry name" value="HEX_eukaryotic_N"/>
</dbReference>
<dbReference type="GO" id="GO:0005975">
    <property type="term" value="P:carbohydrate metabolic process"/>
    <property type="evidence" value="ECO:0007669"/>
    <property type="project" value="InterPro"/>
</dbReference>
<dbReference type="PANTHER" id="PTHR22600">
    <property type="entry name" value="BETA-HEXOSAMINIDASE"/>
    <property type="match status" value="1"/>
</dbReference>
<accession>A0A0N5AMR2</accession>
<feature type="chain" id="PRO_5005893258" description="beta-N-acetylhexosaminidase" evidence="8">
    <location>
        <begin position="20"/>
        <end position="338"/>
    </location>
</feature>
<evidence type="ECO:0000256" key="1">
    <source>
        <dbReference type="ARBA" id="ARBA00001231"/>
    </source>
</evidence>
<dbReference type="PANTHER" id="PTHR22600:SF21">
    <property type="entry name" value="BETA-HEXOSAMINIDASE A"/>
    <property type="match status" value="1"/>
</dbReference>
<dbReference type="Pfam" id="PF00728">
    <property type="entry name" value="Glyco_hydro_20"/>
    <property type="match status" value="1"/>
</dbReference>
<keyword evidence="6" id="KW-0326">Glycosidase</keyword>
<organism evidence="11 12">
    <name type="scientific">Syphacia muris</name>
    <dbReference type="NCBI Taxonomy" id="451379"/>
    <lineage>
        <taxon>Eukaryota</taxon>
        <taxon>Metazoa</taxon>
        <taxon>Ecdysozoa</taxon>
        <taxon>Nematoda</taxon>
        <taxon>Chromadorea</taxon>
        <taxon>Rhabditida</taxon>
        <taxon>Spirurina</taxon>
        <taxon>Oxyuridomorpha</taxon>
        <taxon>Oxyuroidea</taxon>
        <taxon>Oxyuridae</taxon>
        <taxon>Syphacia</taxon>
    </lineage>
</organism>
<evidence type="ECO:0000259" key="10">
    <source>
        <dbReference type="Pfam" id="PF14845"/>
    </source>
</evidence>
<feature type="active site" description="Proton donor" evidence="7">
    <location>
        <position position="330"/>
    </location>
</feature>
<proteinExistence type="inferred from homology"/>
<sequence>MQFLLLVTIAVSLIWNADSWYYGRPEPDASTQGGVWPLPYNITTGNVVYKVDPTKFSFTNDQAIKILETAFKRYKRLAFPGFNTATYSDEFEAATLDKLFVFVDKPPADDEYPSFNMDESYNLKVPNDGNGTAMIYANSVWGALRGLETFSQLIYQPDLNKYRINSTSVYDKPRFPHRGTLVDSNRHFLSVSILKQHLDLMAQNKMNVFHWHLMDSESFPYPSKIHPELSEKGAYSPRHKYTPEQVQDIIDYARNRGIRVVPEFDTPGHMGGWRKGNPGLLSECFDYSGNALLPNIFDPTKEENFKFMKEFFAEAHNTFKDSYMHFGGDEVSSAMLQC</sequence>
<evidence type="ECO:0000313" key="12">
    <source>
        <dbReference type="WBParaSite" id="SMUV_0000587801-mRNA-1"/>
    </source>
</evidence>
<comment type="catalytic activity">
    <reaction evidence="1">
        <text>Hydrolysis of terminal non-reducing N-acetyl-D-hexosamine residues in N-acetyl-beta-D-hexosaminides.</text>
        <dbReference type="EC" id="3.2.1.52"/>
    </reaction>
</comment>
<dbReference type="GO" id="GO:0006689">
    <property type="term" value="P:ganglioside catabolic process"/>
    <property type="evidence" value="ECO:0007669"/>
    <property type="project" value="TreeGrafter"/>
</dbReference>
<feature type="domain" description="Beta-hexosaminidase eukaryotic type N-terminal" evidence="10">
    <location>
        <begin position="35"/>
        <end position="153"/>
    </location>
</feature>
<dbReference type="InterPro" id="IPR029018">
    <property type="entry name" value="Hex-like_dom2"/>
</dbReference>
<dbReference type="GO" id="GO:0005764">
    <property type="term" value="C:lysosome"/>
    <property type="evidence" value="ECO:0007669"/>
    <property type="project" value="TreeGrafter"/>
</dbReference>
<dbReference type="SUPFAM" id="SSF55545">
    <property type="entry name" value="beta-N-acetylhexosaminidase-like domain"/>
    <property type="match status" value="1"/>
</dbReference>
<feature type="domain" description="Glycoside hydrolase family 20 catalytic" evidence="9">
    <location>
        <begin position="175"/>
        <end position="333"/>
    </location>
</feature>
<comment type="similarity">
    <text evidence="2">Belongs to the glycosyl hydrolase 20 family.</text>
</comment>
<dbReference type="InterPro" id="IPR017853">
    <property type="entry name" value="GH"/>
</dbReference>
<keyword evidence="11" id="KW-1185">Reference proteome</keyword>